<proteinExistence type="predicted"/>
<dbReference type="AlphaFoldDB" id="A0AAV7LZ95"/>
<organism evidence="2 3">
    <name type="scientific">Pleurodeles waltl</name>
    <name type="common">Iberian ribbed newt</name>
    <dbReference type="NCBI Taxonomy" id="8319"/>
    <lineage>
        <taxon>Eukaryota</taxon>
        <taxon>Metazoa</taxon>
        <taxon>Chordata</taxon>
        <taxon>Craniata</taxon>
        <taxon>Vertebrata</taxon>
        <taxon>Euteleostomi</taxon>
        <taxon>Amphibia</taxon>
        <taxon>Batrachia</taxon>
        <taxon>Caudata</taxon>
        <taxon>Salamandroidea</taxon>
        <taxon>Salamandridae</taxon>
        <taxon>Pleurodelinae</taxon>
        <taxon>Pleurodeles</taxon>
    </lineage>
</organism>
<feature type="compositionally biased region" description="Basic and acidic residues" evidence="1">
    <location>
        <begin position="156"/>
        <end position="179"/>
    </location>
</feature>
<feature type="compositionally biased region" description="Basic and acidic residues" evidence="1">
    <location>
        <begin position="129"/>
        <end position="140"/>
    </location>
</feature>
<protein>
    <submittedName>
        <fullName evidence="2">Uncharacterized protein</fullName>
    </submittedName>
</protein>
<comment type="caution">
    <text evidence="2">The sequence shown here is derived from an EMBL/GenBank/DDBJ whole genome shotgun (WGS) entry which is preliminary data.</text>
</comment>
<sequence length="214" mass="23478">MWALRTTPSKITGLSPFALLTGREAGSKLVRSWMGSLDMSKNKRVMVDANRAQDQDKYVSKKETKGVRVSVGDWYQIFVKGEDVLDLRAPGRPAALSSDPQERGYPGGTTGDNLEGEDGGNLEIQIPSETKDGPQRRPASEEEDPEGKERRWRTPATDDGRPRDCKGEERQDEGQEGPRRSVTATSLEGRGSGSEALGNKHPVKAKSKFSHAQL</sequence>
<feature type="region of interest" description="Disordered" evidence="1">
    <location>
        <begin position="86"/>
        <end position="214"/>
    </location>
</feature>
<keyword evidence="3" id="KW-1185">Reference proteome</keyword>
<evidence type="ECO:0000256" key="1">
    <source>
        <dbReference type="SAM" id="MobiDB-lite"/>
    </source>
</evidence>
<name>A0AAV7LZ95_PLEWA</name>
<dbReference type="Proteomes" id="UP001066276">
    <property type="component" value="Chromosome 11"/>
</dbReference>
<evidence type="ECO:0000313" key="2">
    <source>
        <dbReference type="EMBL" id="KAJ1093005.1"/>
    </source>
</evidence>
<dbReference type="EMBL" id="JANPWB010000015">
    <property type="protein sequence ID" value="KAJ1093005.1"/>
    <property type="molecule type" value="Genomic_DNA"/>
</dbReference>
<gene>
    <name evidence="2" type="ORF">NDU88_006115</name>
</gene>
<feature type="compositionally biased region" description="Basic residues" evidence="1">
    <location>
        <begin position="201"/>
        <end position="214"/>
    </location>
</feature>
<accession>A0AAV7LZ95</accession>
<evidence type="ECO:0000313" key="3">
    <source>
        <dbReference type="Proteomes" id="UP001066276"/>
    </source>
</evidence>
<reference evidence="2" key="1">
    <citation type="journal article" date="2022" name="bioRxiv">
        <title>Sequencing and chromosome-scale assembly of the giantPleurodeles waltlgenome.</title>
        <authorList>
            <person name="Brown T."/>
            <person name="Elewa A."/>
            <person name="Iarovenko S."/>
            <person name="Subramanian E."/>
            <person name="Araus A.J."/>
            <person name="Petzold A."/>
            <person name="Susuki M."/>
            <person name="Suzuki K.-i.T."/>
            <person name="Hayashi T."/>
            <person name="Toyoda A."/>
            <person name="Oliveira C."/>
            <person name="Osipova E."/>
            <person name="Leigh N.D."/>
            <person name="Simon A."/>
            <person name="Yun M.H."/>
        </authorList>
    </citation>
    <scope>NUCLEOTIDE SEQUENCE</scope>
    <source>
        <strain evidence="2">20211129_DDA</strain>
        <tissue evidence="2">Liver</tissue>
    </source>
</reference>